<name>A0AAC9N011_9PSEU</name>
<feature type="domain" description="Beta-lactamase-related" evidence="2">
    <location>
        <begin position="101"/>
        <end position="414"/>
    </location>
</feature>
<dbReference type="PANTHER" id="PTHR46825:SF7">
    <property type="entry name" value="D-ALANYL-D-ALANINE CARBOXYPEPTIDASE"/>
    <property type="match status" value="1"/>
</dbReference>
<dbReference type="InterPro" id="IPR050491">
    <property type="entry name" value="AmpC-like"/>
</dbReference>
<dbReference type="Proteomes" id="UP000095210">
    <property type="component" value="Chromosome"/>
</dbReference>
<organism evidence="3 4">
    <name type="scientific">Actinoalloteichus hymeniacidonis</name>
    <dbReference type="NCBI Taxonomy" id="340345"/>
    <lineage>
        <taxon>Bacteria</taxon>
        <taxon>Bacillati</taxon>
        <taxon>Actinomycetota</taxon>
        <taxon>Actinomycetes</taxon>
        <taxon>Pseudonocardiales</taxon>
        <taxon>Pseudonocardiaceae</taxon>
        <taxon>Actinoalloteichus</taxon>
    </lineage>
</organism>
<dbReference type="GO" id="GO:0009002">
    <property type="term" value="F:serine-type D-Ala-D-Ala carboxypeptidase activity"/>
    <property type="evidence" value="ECO:0007669"/>
    <property type="project" value="UniProtKB-EC"/>
</dbReference>
<dbReference type="KEGG" id="ahm:TL08_18455"/>
<feature type="signal peptide" evidence="1">
    <location>
        <begin position="1"/>
        <end position="33"/>
    </location>
</feature>
<reference evidence="4" key="1">
    <citation type="submission" date="2016-03" db="EMBL/GenBank/DDBJ databases">
        <title>Complete genome sequence of the type strain Actinoalloteichus hymeniacidonis DSM 45092.</title>
        <authorList>
            <person name="Schaffert L."/>
            <person name="Albersmeier A."/>
            <person name="Winkler A."/>
            <person name="Kalinowski J."/>
            <person name="Zotchev S."/>
            <person name="Ruckert C."/>
        </authorList>
    </citation>
    <scope>NUCLEOTIDE SEQUENCE [LARGE SCALE GENOMIC DNA]</scope>
    <source>
        <strain evidence="4">HPA177(T) (DSM 45092(T))</strain>
    </source>
</reference>
<evidence type="ECO:0000256" key="1">
    <source>
        <dbReference type="SAM" id="SignalP"/>
    </source>
</evidence>
<protein>
    <submittedName>
        <fullName evidence="3">Penicillin-binding protein, beta-lactamase class C</fullName>
        <ecNumber evidence="3">3.4.16.4</ecNumber>
    </submittedName>
</protein>
<keyword evidence="4" id="KW-1185">Reference proteome</keyword>
<dbReference type="SUPFAM" id="SSF56601">
    <property type="entry name" value="beta-lactamase/transpeptidase-like"/>
    <property type="match status" value="1"/>
</dbReference>
<dbReference type="Pfam" id="PF00144">
    <property type="entry name" value="Beta-lactamase"/>
    <property type="match status" value="1"/>
</dbReference>
<dbReference type="PROSITE" id="PS51257">
    <property type="entry name" value="PROKAR_LIPOPROTEIN"/>
    <property type="match status" value="1"/>
</dbReference>
<dbReference type="PANTHER" id="PTHR46825">
    <property type="entry name" value="D-ALANYL-D-ALANINE-CARBOXYPEPTIDASE/ENDOPEPTIDASE AMPH"/>
    <property type="match status" value="1"/>
</dbReference>
<dbReference type="EMBL" id="CP014859">
    <property type="protein sequence ID" value="AOS64486.1"/>
    <property type="molecule type" value="Genomic_DNA"/>
</dbReference>
<feature type="chain" id="PRO_5041948043" evidence="1">
    <location>
        <begin position="34"/>
        <end position="433"/>
    </location>
</feature>
<dbReference type="RefSeq" id="WP_069850701.1">
    <property type="nucleotide sequence ID" value="NZ_CP014859.1"/>
</dbReference>
<keyword evidence="3" id="KW-0645">Protease</keyword>
<dbReference type="AlphaFoldDB" id="A0AAC9N011"/>
<keyword evidence="1" id="KW-0732">Signal</keyword>
<dbReference type="InterPro" id="IPR012338">
    <property type="entry name" value="Beta-lactam/transpept-like"/>
</dbReference>
<sequence length="433" mass="45128">MNIRYAGTTRSTRRATATVAGTLTVLALVTACAGTADTGMPSATPSGDVAAQHSGAADTPTPELGVLLDELVDAGAPGVVALVDDGAGEPIELTGQAGWVEQRLSVQDQFRMGSNTKTMIGVLTLQQVADGTLSLSDTVEKWLPAAIPNGDEITLRMLLNHTSGLDDYVLHPEVLGLITGNSTTPLPPARLLEAAVELPALAAPGTAYAYSNANYIALGMVLERATEQQVADLLQQRILDPLALTDTYLATDGESRDGDLLAEGYEPDAEHLAPLLPPGTPEGVAFVGEPRDDHVEVSSIDPSWSWTAGAVVSTPSDWQRFLRALLSGSVLPPAQLAEMKETVVEFPGEPASARYGLGLEQYQSPCGSVWGHTGGIPGYASANYVDESGTRSVTVVTTTQFGLRTEALGAAERALIDGAVCAMSGEPLPATEE</sequence>
<evidence type="ECO:0000313" key="3">
    <source>
        <dbReference type="EMBL" id="AOS64486.1"/>
    </source>
</evidence>
<dbReference type="EC" id="3.4.16.4" evidence="3"/>
<dbReference type="InterPro" id="IPR001466">
    <property type="entry name" value="Beta-lactam-related"/>
</dbReference>
<keyword evidence="3" id="KW-0121">Carboxypeptidase</keyword>
<gene>
    <name evidence="3" type="ORF">TL08_18455</name>
</gene>
<keyword evidence="3" id="KW-0378">Hydrolase</keyword>
<evidence type="ECO:0000313" key="4">
    <source>
        <dbReference type="Proteomes" id="UP000095210"/>
    </source>
</evidence>
<dbReference type="Gene3D" id="3.40.710.10">
    <property type="entry name" value="DD-peptidase/beta-lactamase superfamily"/>
    <property type="match status" value="1"/>
</dbReference>
<accession>A0AAC9N011</accession>
<evidence type="ECO:0000259" key="2">
    <source>
        <dbReference type="Pfam" id="PF00144"/>
    </source>
</evidence>
<proteinExistence type="predicted"/>